<feature type="non-terminal residue" evidence="2">
    <location>
        <position position="1"/>
    </location>
</feature>
<feature type="compositionally biased region" description="Basic and acidic residues" evidence="1">
    <location>
        <begin position="28"/>
        <end position="37"/>
    </location>
</feature>
<organism evidence="2">
    <name type="scientific">Cyprideis torosa</name>
    <dbReference type="NCBI Taxonomy" id="163714"/>
    <lineage>
        <taxon>Eukaryota</taxon>
        <taxon>Metazoa</taxon>
        <taxon>Ecdysozoa</taxon>
        <taxon>Arthropoda</taxon>
        <taxon>Crustacea</taxon>
        <taxon>Oligostraca</taxon>
        <taxon>Ostracoda</taxon>
        <taxon>Podocopa</taxon>
        <taxon>Podocopida</taxon>
        <taxon>Cytherocopina</taxon>
        <taxon>Cytheroidea</taxon>
        <taxon>Cytherideidae</taxon>
        <taxon>Cyprideis</taxon>
    </lineage>
</organism>
<feature type="region of interest" description="Disordered" evidence="1">
    <location>
        <begin position="126"/>
        <end position="155"/>
    </location>
</feature>
<accession>A0A7R8WLY1</accession>
<evidence type="ECO:0000256" key="1">
    <source>
        <dbReference type="SAM" id="MobiDB-lite"/>
    </source>
</evidence>
<sequence length="566" mass="59740">MRPGRPGKSNASSSSHRPWSSSGSGSDAPHEEKRGAAEGKTTGPQRLRHLKQKRDTTATFASKTNGPTSLGSSSSDAMSVGSGSEIIELVKEQTAVISREKDQLKAENRDLQKQLQAARMEAQAWKNKLNNEHTSRKGKTSSTMPPPPPPLPHPGLGVRFESARVETLDALEAIEELRDAEELKSKILFSIIVLPSQFVGVLDPGNGGAAEESLAFRSVLSTQGHMRDALRRILQVPPASPPPPACTPLALVSKGTGRGTDEDPAILALDNTPDDHRKPAKKECTGGFPGYLDQNRAAATKQALVAGIQSQKNQLDSTREKTAMERAQKFLAVHLPKEATTPEGTAPSAVCPESASSSSSVIDLGRRMSRASSTSSSPGILGYLQPDPFSTPQMASYSSSNDSLFASVLDTPSPPATGAEAAAAAVTPAFPRAAAGDLRRRVSASNLLRAAAGDLRRKVSASNLLRSVSARMAIKEPESPKTDDVFATEQGVGEEGGIQLEIEAVGYPPLSPVPSEAKDLLFPVSGEMTPQKQMVSEGSCPPGTPVEAEASGTTVTPDSILRRFLE</sequence>
<dbReference type="AlphaFoldDB" id="A0A7R8WLY1"/>
<dbReference type="OrthoDB" id="6047381at2759"/>
<gene>
    <name evidence="2" type="ORF">CTOB1V02_LOCUS10790</name>
</gene>
<dbReference type="EMBL" id="OB665408">
    <property type="protein sequence ID" value="CAD7232965.1"/>
    <property type="molecule type" value="Genomic_DNA"/>
</dbReference>
<feature type="compositionally biased region" description="Low complexity" evidence="1">
    <location>
        <begin position="69"/>
        <end position="81"/>
    </location>
</feature>
<evidence type="ECO:0000313" key="2">
    <source>
        <dbReference type="EMBL" id="CAD7232965.1"/>
    </source>
</evidence>
<feature type="compositionally biased region" description="Polar residues" evidence="1">
    <location>
        <begin position="57"/>
        <end position="68"/>
    </location>
</feature>
<feature type="region of interest" description="Disordered" evidence="1">
    <location>
        <begin position="1"/>
        <end position="81"/>
    </location>
</feature>
<name>A0A7R8WLY1_9CRUS</name>
<protein>
    <submittedName>
        <fullName evidence="2">Uncharacterized protein</fullName>
    </submittedName>
</protein>
<feature type="compositionally biased region" description="Pro residues" evidence="1">
    <location>
        <begin position="144"/>
        <end position="153"/>
    </location>
</feature>
<proteinExistence type="predicted"/>
<feature type="region of interest" description="Disordered" evidence="1">
    <location>
        <begin position="529"/>
        <end position="559"/>
    </location>
</feature>
<reference evidence="2" key="1">
    <citation type="submission" date="2020-11" db="EMBL/GenBank/DDBJ databases">
        <authorList>
            <person name="Tran Van P."/>
        </authorList>
    </citation>
    <scope>NUCLEOTIDE SEQUENCE</scope>
</reference>
<feature type="compositionally biased region" description="Low complexity" evidence="1">
    <location>
        <begin position="9"/>
        <end position="26"/>
    </location>
</feature>